<evidence type="ECO:0000313" key="2">
    <source>
        <dbReference type="Proteomes" id="UP000257451"/>
    </source>
</evidence>
<name>A0A3E2MPG5_MYCMR</name>
<sequence length="53" mass="5778">MLANFAVEVVAIGVADGLPNYLDIGAEAKRLFVIQSALTSEWRAPLCSSERQR</sequence>
<proteinExistence type="predicted"/>
<dbReference type="EMBL" id="PEDF01000191">
    <property type="protein sequence ID" value="RFZ33718.1"/>
    <property type="molecule type" value="Genomic_DNA"/>
</dbReference>
<evidence type="ECO:0000313" key="1">
    <source>
        <dbReference type="EMBL" id="RFZ33718.1"/>
    </source>
</evidence>
<dbReference type="Proteomes" id="UP000257451">
    <property type="component" value="Unassembled WGS sequence"/>
</dbReference>
<comment type="caution">
    <text evidence="1">The sequence shown here is derived from an EMBL/GenBank/DDBJ whole genome shotgun (WGS) entry which is preliminary data.</text>
</comment>
<dbReference type="AlphaFoldDB" id="A0A3E2MPG5"/>
<organism evidence="1 2">
    <name type="scientific">Mycobacterium marinum</name>
    <dbReference type="NCBI Taxonomy" id="1781"/>
    <lineage>
        <taxon>Bacteria</taxon>
        <taxon>Bacillati</taxon>
        <taxon>Actinomycetota</taxon>
        <taxon>Actinomycetes</taxon>
        <taxon>Mycobacteriales</taxon>
        <taxon>Mycobacteriaceae</taxon>
        <taxon>Mycobacterium</taxon>
        <taxon>Mycobacterium ulcerans group</taxon>
    </lineage>
</organism>
<protein>
    <submittedName>
        <fullName evidence="1">Uncharacterized protein</fullName>
    </submittedName>
</protein>
<gene>
    <name evidence="1" type="ORF">DAVIS_04898</name>
</gene>
<reference evidence="1 2" key="1">
    <citation type="journal article" date="2018" name="Sci. Rep.">
        <title>Extensive genomic diversity among Mycobacterium marinum strains revealed by whole genome sequencing.</title>
        <authorList>
            <person name="Das S."/>
            <person name="Pettersson B.M."/>
            <person name="Behra P.R."/>
            <person name="Mallick A."/>
            <person name="Cheramie M."/>
            <person name="Ramesh M."/>
            <person name="Shirreff L."/>
            <person name="DuCote T."/>
            <person name="Dasgupta S."/>
            <person name="Ennis D.G."/>
            <person name="Kirsebom L.A."/>
        </authorList>
    </citation>
    <scope>NUCLEOTIDE SEQUENCE [LARGE SCALE GENOMIC DNA]</scope>
    <source>
        <strain evidence="1 2">Davis1</strain>
    </source>
</reference>
<accession>A0A3E2MPG5</accession>